<dbReference type="PANTHER" id="PTHR23110">
    <property type="entry name" value="BTB DOMAIN TRANSCRIPTION FACTOR"/>
    <property type="match status" value="1"/>
</dbReference>
<sequence length="308" mass="33999">MLICDGGNVKAHQLILSANSEHFEQLFTNSNYPIPFIHLPNIALSDMKCLLSFMYKGTISLKMHNFTRFMETAQRLKVRGLLKTSIAPQIPTPPLDQASYFDGAANPDESASVIFENIAQDCSTEEVILSNAENARPEPDVQENIISNRSDDCNDTPGITPPPPKEAYFGGPQKASSSEQYNLNLKAWHNPHPIQGSGCQQQMFGHDYGGFVQITDRRASIAVVGQFSTARKLPTQNNQRKMSISQDRFSPYVASRMTTNENAITLRKPDVSQILGASIPPTKVQAKTAGHGWIANWTECVMLDSATN</sequence>
<accession>A0A182PVU9</accession>
<dbReference type="EnsemblMetazoa" id="AEPI011086-RA">
    <property type="protein sequence ID" value="AEPI011086-PA"/>
    <property type="gene ID" value="AEPI011086"/>
</dbReference>
<dbReference type="PROSITE" id="PS50097">
    <property type="entry name" value="BTB"/>
    <property type="match status" value="1"/>
</dbReference>
<evidence type="ECO:0000313" key="4">
    <source>
        <dbReference type="EnsemblMetazoa" id="AEPI011086-PA"/>
    </source>
</evidence>
<dbReference type="GO" id="GO:0005634">
    <property type="term" value="C:nucleus"/>
    <property type="evidence" value="ECO:0007669"/>
    <property type="project" value="UniProtKB-SubCell"/>
</dbReference>
<dbReference type="PANTHER" id="PTHR23110:SF107">
    <property type="entry name" value="SEX DETERMINATION PROTEIN FRUITLESS"/>
    <property type="match status" value="1"/>
</dbReference>
<dbReference type="Pfam" id="PF00651">
    <property type="entry name" value="BTB"/>
    <property type="match status" value="1"/>
</dbReference>
<organism evidence="4 5">
    <name type="scientific">Anopheles epiroticus</name>
    <dbReference type="NCBI Taxonomy" id="199890"/>
    <lineage>
        <taxon>Eukaryota</taxon>
        <taxon>Metazoa</taxon>
        <taxon>Ecdysozoa</taxon>
        <taxon>Arthropoda</taxon>
        <taxon>Hexapoda</taxon>
        <taxon>Insecta</taxon>
        <taxon>Pterygota</taxon>
        <taxon>Neoptera</taxon>
        <taxon>Endopterygota</taxon>
        <taxon>Diptera</taxon>
        <taxon>Nematocera</taxon>
        <taxon>Culicoidea</taxon>
        <taxon>Culicidae</taxon>
        <taxon>Anophelinae</taxon>
        <taxon>Anopheles</taxon>
    </lineage>
</organism>
<feature type="domain" description="BTB" evidence="3">
    <location>
        <begin position="1"/>
        <end position="63"/>
    </location>
</feature>
<dbReference type="InterPro" id="IPR051095">
    <property type="entry name" value="Dros_DevTransReg"/>
</dbReference>
<reference evidence="5" key="1">
    <citation type="submission" date="2013-03" db="EMBL/GenBank/DDBJ databases">
        <title>The Genome Sequence of Anopheles epiroticus epiroticus2.</title>
        <authorList>
            <consortium name="The Broad Institute Genomics Platform"/>
            <person name="Neafsey D.E."/>
            <person name="Howell P."/>
            <person name="Walker B."/>
            <person name="Young S.K."/>
            <person name="Zeng Q."/>
            <person name="Gargeya S."/>
            <person name="Fitzgerald M."/>
            <person name="Haas B."/>
            <person name="Abouelleil A."/>
            <person name="Allen A.W."/>
            <person name="Alvarado L."/>
            <person name="Arachchi H.M."/>
            <person name="Berlin A.M."/>
            <person name="Chapman S.B."/>
            <person name="Gainer-Dewar J."/>
            <person name="Goldberg J."/>
            <person name="Griggs A."/>
            <person name="Gujja S."/>
            <person name="Hansen M."/>
            <person name="Howarth C."/>
            <person name="Imamovic A."/>
            <person name="Ireland A."/>
            <person name="Larimer J."/>
            <person name="McCowan C."/>
            <person name="Murphy C."/>
            <person name="Pearson M."/>
            <person name="Poon T.W."/>
            <person name="Priest M."/>
            <person name="Roberts A."/>
            <person name="Saif S."/>
            <person name="Shea T."/>
            <person name="Sisk P."/>
            <person name="Sykes S."/>
            <person name="Wortman J."/>
            <person name="Nusbaum C."/>
            <person name="Birren B."/>
        </authorList>
    </citation>
    <scope>NUCLEOTIDE SEQUENCE [LARGE SCALE GENOMIC DNA]</scope>
    <source>
        <strain evidence="5">Epiroticus2</strain>
    </source>
</reference>
<evidence type="ECO:0000313" key="5">
    <source>
        <dbReference type="Proteomes" id="UP000075885"/>
    </source>
</evidence>
<dbReference type="VEuPathDB" id="VectorBase:AEPI011086"/>
<evidence type="ECO:0000256" key="1">
    <source>
        <dbReference type="ARBA" id="ARBA00004123"/>
    </source>
</evidence>
<dbReference type="Gene3D" id="3.30.710.10">
    <property type="entry name" value="Potassium Channel Kv1.1, Chain A"/>
    <property type="match status" value="1"/>
</dbReference>
<dbReference type="InterPro" id="IPR000210">
    <property type="entry name" value="BTB/POZ_dom"/>
</dbReference>
<keyword evidence="5" id="KW-1185">Reference proteome</keyword>
<name>A0A182PVU9_9DIPT</name>
<comment type="subcellular location">
    <subcellularLocation>
        <location evidence="1">Nucleus</location>
    </subcellularLocation>
</comment>
<dbReference type="GO" id="GO:0006357">
    <property type="term" value="P:regulation of transcription by RNA polymerase II"/>
    <property type="evidence" value="ECO:0007669"/>
    <property type="project" value="TreeGrafter"/>
</dbReference>
<dbReference type="Proteomes" id="UP000075885">
    <property type="component" value="Unassembled WGS sequence"/>
</dbReference>
<keyword evidence="2" id="KW-0539">Nucleus</keyword>
<dbReference type="SUPFAM" id="SSF54695">
    <property type="entry name" value="POZ domain"/>
    <property type="match status" value="1"/>
</dbReference>
<dbReference type="SMART" id="SM00225">
    <property type="entry name" value="BTB"/>
    <property type="match status" value="1"/>
</dbReference>
<proteinExistence type="predicted"/>
<evidence type="ECO:0000256" key="2">
    <source>
        <dbReference type="ARBA" id="ARBA00023242"/>
    </source>
</evidence>
<reference evidence="4" key="2">
    <citation type="submission" date="2020-05" db="UniProtKB">
        <authorList>
            <consortium name="EnsemblMetazoa"/>
        </authorList>
    </citation>
    <scope>IDENTIFICATION</scope>
    <source>
        <strain evidence="4">Epiroticus2</strain>
    </source>
</reference>
<dbReference type="InterPro" id="IPR011333">
    <property type="entry name" value="SKP1/BTB/POZ_sf"/>
</dbReference>
<dbReference type="STRING" id="199890.A0A182PVU9"/>
<evidence type="ECO:0000259" key="3">
    <source>
        <dbReference type="PROSITE" id="PS50097"/>
    </source>
</evidence>
<dbReference type="AlphaFoldDB" id="A0A182PVU9"/>
<protein>
    <submittedName>
        <fullName evidence="4">BTB domain-containing protein</fullName>
    </submittedName>
</protein>